<dbReference type="RefSeq" id="WP_131017219.1">
    <property type="nucleotide sequence ID" value="NZ_SIRE01000026.1"/>
</dbReference>
<protein>
    <submittedName>
        <fullName evidence="2">ImmA/IrrE family metallo-endopeptidase</fullName>
    </submittedName>
</protein>
<sequence>MEQSYRLTPLEQYIYELYRGLDIHEPADLNMEYIADKLNVWLHTVETASCALERHGMLSIILDGRLSREQQWEDFGHELCHLLRHGGNQLAMSREFIRFQEAKADLFALHFCVPTFMLLSIDCLSETREAALLIAQTFRVTPQFARERLHHFTRQAFASRLQDEWETNTVKQEAQFRASGIEYMIRTGGSTMLYNRNRGVVGYMKEGTAYAE</sequence>
<dbReference type="InterPro" id="IPR010359">
    <property type="entry name" value="IrrE_HExxH"/>
</dbReference>
<evidence type="ECO:0000259" key="1">
    <source>
        <dbReference type="Pfam" id="PF06114"/>
    </source>
</evidence>
<evidence type="ECO:0000313" key="3">
    <source>
        <dbReference type="Proteomes" id="UP000293142"/>
    </source>
</evidence>
<gene>
    <name evidence="2" type="ORF">EYB31_30120</name>
</gene>
<reference evidence="2 3" key="1">
    <citation type="submission" date="2019-02" db="EMBL/GenBank/DDBJ databases">
        <title>Paenibacillus sp. nov., isolated from surface-sterilized tissue of Thalictrum simplex L.</title>
        <authorList>
            <person name="Tuo L."/>
        </authorList>
    </citation>
    <scope>NUCLEOTIDE SEQUENCE [LARGE SCALE GENOMIC DNA]</scope>
    <source>
        <strain evidence="2 3">N2SHLJ1</strain>
    </source>
</reference>
<organism evidence="2 3">
    <name type="scientific">Paenibacillus thalictri</name>
    <dbReference type="NCBI Taxonomy" id="2527873"/>
    <lineage>
        <taxon>Bacteria</taxon>
        <taxon>Bacillati</taxon>
        <taxon>Bacillota</taxon>
        <taxon>Bacilli</taxon>
        <taxon>Bacillales</taxon>
        <taxon>Paenibacillaceae</taxon>
        <taxon>Paenibacillus</taxon>
    </lineage>
</organism>
<proteinExistence type="predicted"/>
<dbReference type="Pfam" id="PF06114">
    <property type="entry name" value="Peptidase_M78"/>
    <property type="match status" value="1"/>
</dbReference>
<dbReference type="OrthoDB" id="2417909at2"/>
<dbReference type="EMBL" id="SIRE01000026">
    <property type="protein sequence ID" value="TBL71354.1"/>
    <property type="molecule type" value="Genomic_DNA"/>
</dbReference>
<dbReference type="Proteomes" id="UP000293142">
    <property type="component" value="Unassembled WGS sequence"/>
</dbReference>
<comment type="caution">
    <text evidence="2">The sequence shown here is derived from an EMBL/GenBank/DDBJ whole genome shotgun (WGS) entry which is preliminary data.</text>
</comment>
<dbReference type="AlphaFoldDB" id="A0A4Q9DGJ4"/>
<feature type="domain" description="IrrE N-terminal-like" evidence="1">
    <location>
        <begin position="57"/>
        <end position="150"/>
    </location>
</feature>
<name>A0A4Q9DGJ4_9BACL</name>
<accession>A0A4Q9DGJ4</accession>
<keyword evidence="3" id="KW-1185">Reference proteome</keyword>
<evidence type="ECO:0000313" key="2">
    <source>
        <dbReference type="EMBL" id="TBL71354.1"/>
    </source>
</evidence>